<evidence type="ECO:0000256" key="3">
    <source>
        <dbReference type="ARBA" id="ARBA00011738"/>
    </source>
</evidence>
<name>A0A1H9KVN4_9HYPH</name>
<dbReference type="AlphaFoldDB" id="A0A1H9KVN4"/>
<feature type="binding site" evidence="8">
    <location>
        <position position="267"/>
    </location>
    <ligand>
        <name>allantoate</name>
        <dbReference type="ChEBI" id="CHEBI:17536"/>
    </ligand>
</feature>
<dbReference type="Gene3D" id="3.40.630.10">
    <property type="entry name" value="Zn peptidases"/>
    <property type="match status" value="1"/>
</dbReference>
<dbReference type="GO" id="GO:0016813">
    <property type="term" value="F:hydrolase activity, acting on carbon-nitrogen (but not peptide) bonds, in linear amidines"/>
    <property type="evidence" value="ECO:0007669"/>
    <property type="project" value="InterPro"/>
</dbReference>
<keyword evidence="5" id="KW-0378">Hydrolase</keyword>
<comment type="similarity">
    <text evidence="2">Belongs to the peptidase M20 family.</text>
</comment>
<evidence type="ECO:0000256" key="7">
    <source>
        <dbReference type="PIRSR" id="PIRSR001235-1"/>
    </source>
</evidence>
<feature type="binding site" evidence="7">
    <location>
        <position position="119"/>
    </location>
    <ligand>
        <name>Zn(2+)</name>
        <dbReference type="ChEBI" id="CHEBI:29105"/>
        <label>2</label>
    </ligand>
</feature>
<feature type="binding site" evidence="8">
    <location>
        <position position="208"/>
    </location>
    <ligand>
        <name>allantoate</name>
        <dbReference type="ChEBI" id="CHEBI:17536"/>
    </ligand>
</feature>
<dbReference type="InterPro" id="IPR036264">
    <property type="entry name" value="Bact_exopeptidase_dim_dom"/>
</dbReference>
<dbReference type="EMBL" id="FOFG01000010">
    <property type="protein sequence ID" value="SER03244.1"/>
    <property type="molecule type" value="Genomic_DNA"/>
</dbReference>
<dbReference type="CDD" id="cd03884">
    <property type="entry name" value="M20_bAS"/>
    <property type="match status" value="1"/>
</dbReference>
<organism evidence="10 11">
    <name type="scientific">Faunimonas pinastri</name>
    <dbReference type="NCBI Taxonomy" id="1855383"/>
    <lineage>
        <taxon>Bacteria</taxon>
        <taxon>Pseudomonadati</taxon>
        <taxon>Pseudomonadota</taxon>
        <taxon>Alphaproteobacteria</taxon>
        <taxon>Hyphomicrobiales</taxon>
        <taxon>Afifellaceae</taxon>
        <taxon>Faunimonas</taxon>
    </lineage>
</organism>
<proteinExistence type="inferred from homology"/>
<dbReference type="GO" id="GO:0046872">
    <property type="term" value="F:metal ion binding"/>
    <property type="evidence" value="ECO:0007669"/>
    <property type="project" value="UniProtKB-KW"/>
</dbReference>
<dbReference type="SUPFAM" id="SSF53187">
    <property type="entry name" value="Zn-dependent exopeptidases"/>
    <property type="match status" value="1"/>
</dbReference>
<protein>
    <submittedName>
        <fullName evidence="10">Allantoate deiminase</fullName>
    </submittedName>
</protein>
<evidence type="ECO:0000313" key="11">
    <source>
        <dbReference type="Proteomes" id="UP000199647"/>
    </source>
</evidence>
<sequence length="403" mass="42058">MRRCRELRAISASPGAYTRLYLTDEHRRAADLISHWMRQAGLAARMDAAGNVIGRIDGTDATAPALVLASHLDTVRDAGTYDGQLGVVTAIEAAAALIRRADKEPLPFPLEVQAYADEEGTRFHTMLLGSGFVTGLEDASVLAKADSEGVTISEAMKGFGLTPERIGDARRQAGDFRAYIEVHIEQGPVLEAEGLPLGTVTAIAGQIRAVVRVRGMAGHAGTVPMAMRRDALAASAEAILAIEAVAKAGADLVATVGEIQAGPGASNVIAGETRFTLDLRSGNGLAKAAAFEEIERRLREIGTARRVVFEIEVGSNTGATACDPGLIECIDEACEAVQGRSLHLLSGAGHDAIALAGLCPIGMIFVRCEGGISHNPAENITEADAGAAFAALLHAAQTVIRRG</sequence>
<dbReference type="STRING" id="1855383.SAMN05216548_110104"/>
<dbReference type="PANTHER" id="PTHR32494:SF19">
    <property type="entry name" value="ALLANTOATE DEIMINASE-RELATED"/>
    <property type="match status" value="1"/>
</dbReference>
<evidence type="ECO:0000256" key="1">
    <source>
        <dbReference type="ARBA" id="ARBA00001936"/>
    </source>
</evidence>
<evidence type="ECO:0000256" key="4">
    <source>
        <dbReference type="ARBA" id="ARBA00022723"/>
    </source>
</evidence>
<evidence type="ECO:0000256" key="6">
    <source>
        <dbReference type="ARBA" id="ARBA00023211"/>
    </source>
</evidence>
<dbReference type="Gene3D" id="3.30.70.360">
    <property type="match status" value="1"/>
</dbReference>
<keyword evidence="7" id="KW-0862">Zinc</keyword>
<dbReference type="SUPFAM" id="SSF55031">
    <property type="entry name" value="Bacterial exopeptidase dimerisation domain"/>
    <property type="match status" value="1"/>
</dbReference>
<feature type="binding site" evidence="7">
    <location>
        <position position="82"/>
    </location>
    <ligand>
        <name>Zn(2+)</name>
        <dbReference type="ChEBI" id="CHEBI:29105"/>
        <label>1</label>
    </ligand>
</feature>
<dbReference type="Proteomes" id="UP000199647">
    <property type="component" value="Unassembled WGS sequence"/>
</dbReference>
<comment type="cofactor">
    <cofactor evidence="7">
        <name>Zn(2+)</name>
        <dbReference type="ChEBI" id="CHEBI:29105"/>
    </cofactor>
    <text evidence="7">Binds 2 Zn(2+) ions per subunit.</text>
</comment>
<reference evidence="10 11" key="1">
    <citation type="submission" date="2016-10" db="EMBL/GenBank/DDBJ databases">
        <authorList>
            <person name="de Groot N.N."/>
        </authorList>
    </citation>
    <scope>NUCLEOTIDE SEQUENCE [LARGE SCALE GENOMIC DNA]</scope>
    <source>
        <strain evidence="10 11">A52C2</strain>
    </source>
</reference>
<feature type="binding site" evidence="7">
    <location>
        <position position="71"/>
    </location>
    <ligand>
        <name>Zn(2+)</name>
        <dbReference type="ChEBI" id="CHEBI:29105"/>
        <label>1</label>
    </ligand>
</feature>
<evidence type="ECO:0000256" key="5">
    <source>
        <dbReference type="ARBA" id="ARBA00022801"/>
    </source>
</evidence>
<dbReference type="PANTHER" id="PTHR32494">
    <property type="entry name" value="ALLANTOATE DEIMINASE-RELATED"/>
    <property type="match status" value="1"/>
</dbReference>
<dbReference type="InterPro" id="IPR002933">
    <property type="entry name" value="Peptidase_M20"/>
</dbReference>
<evidence type="ECO:0000256" key="2">
    <source>
        <dbReference type="ARBA" id="ARBA00006153"/>
    </source>
</evidence>
<evidence type="ECO:0000259" key="9">
    <source>
        <dbReference type="Pfam" id="PF07687"/>
    </source>
</evidence>
<dbReference type="Pfam" id="PF07687">
    <property type="entry name" value="M20_dimer"/>
    <property type="match status" value="1"/>
</dbReference>
<comment type="subunit">
    <text evidence="3">Homodimer.</text>
</comment>
<dbReference type="InterPro" id="IPR011650">
    <property type="entry name" value="Peptidase_M20_dimer"/>
</dbReference>
<keyword evidence="11" id="KW-1185">Reference proteome</keyword>
<dbReference type="InterPro" id="IPR010158">
    <property type="entry name" value="Amidase_Cbmase"/>
</dbReference>
<dbReference type="NCBIfam" id="NF006775">
    <property type="entry name" value="PRK09290.2-5"/>
    <property type="match status" value="1"/>
</dbReference>
<feature type="binding site" evidence="7">
    <location>
        <position position="183"/>
    </location>
    <ligand>
        <name>Zn(2+)</name>
        <dbReference type="ChEBI" id="CHEBI:29105"/>
        <label>1</label>
    </ligand>
</feature>
<dbReference type="NCBIfam" id="TIGR01879">
    <property type="entry name" value="hydantase"/>
    <property type="match status" value="1"/>
</dbReference>
<evidence type="ECO:0000256" key="8">
    <source>
        <dbReference type="PIRSR" id="PIRSR001235-2"/>
    </source>
</evidence>
<feature type="binding site" evidence="7">
    <location>
        <position position="82"/>
    </location>
    <ligand>
        <name>Zn(2+)</name>
        <dbReference type="ChEBI" id="CHEBI:29105"/>
        <label>2</label>
    </ligand>
</feature>
<feature type="binding site" evidence="8">
    <location>
        <position position="280"/>
    </location>
    <ligand>
        <name>allantoate</name>
        <dbReference type="ChEBI" id="CHEBI:17536"/>
    </ligand>
</feature>
<evidence type="ECO:0000313" key="10">
    <source>
        <dbReference type="EMBL" id="SER03244.1"/>
    </source>
</evidence>
<keyword evidence="6" id="KW-0464">Manganese</keyword>
<keyword evidence="4 7" id="KW-0479">Metal-binding</keyword>
<gene>
    <name evidence="10" type="ORF">SAMN05216548_110104</name>
</gene>
<feature type="binding site" evidence="7">
    <location>
        <position position="374"/>
    </location>
    <ligand>
        <name>Zn(2+)</name>
        <dbReference type="ChEBI" id="CHEBI:29105"/>
        <label>2</label>
    </ligand>
</feature>
<dbReference type="PIRSF" id="PIRSF001235">
    <property type="entry name" value="Amidase_carbamoylase"/>
    <property type="match status" value="1"/>
</dbReference>
<comment type="cofactor">
    <cofactor evidence="1">
        <name>Mn(2+)</name>
        <dbReference type="ChEBI" id="CHEBI:29035"/>
    </cofactor>
</comment>
<dbReference type="Pfam" id="PF01546">
    <property type="entry name" value="Peptidase_M20"/>
    <property type="match status" value="1"/>
</dbReference>
<accession>A0A1H9KVN4</accession>
<feature type="domain" description="Peptidase M20 dimerisation" evidence="9">
    <location>
        <begin position="204"/>
        <end position="301"/>
    </location>
</feature>